<dbReference type="RefSeq" id="WP_181675308.1">
    <property type="nucleotide sequence ID" value="NZ_JABJVM010000001.1"/>
</dbReference>
<organism evidence="1 2">
    <name type="scientific">Listeria rustica</name>
    <dbReference type="NCBI Taxonomy" id="2713503"/>
    <lineage>
        <taxon>Bacteria</taxon>
        <taxon>Bacillati</taxon>
        <taxon>Bacillota</taxon>
        <taxon>Bacilli</taxon>
        <taxon>Bacillales</taxon>
        <taxon>Listeriaceae</taxon>
        <taxon>Listeria</taxon>
    </lineage>
</organism>
<reference evidence="1 2" key="1">
    <citation type="submission" date="2020-05" db="EMBL/GenBank/DDBJ databases">
        <authorList>
            <person name="Carlin C.R."/>
        </authorList>
    </citation>
    <scope>NUCLEOTIDE SEQUENCE [LARGE SCALE GENOMIC DNA]</scope>
    <source>
        <strain evidence="1 2">FSL W9-0585</strain>
    </source>
</reference>
<name>A0A7W1YEW1_9LIST</name>
<gene>
    <name evidence="1" type="ORF">HPK16_01900</name>
</gene>
<protein>
    <submittedName>
        <fullName evidence="1">Uncharacterized protein</fullName>
    </submittedName>
</protein>
<keyword evidence="2" id="KW-1185">Reference proteome</keyword>
<accession>A0A7W1YEW1</accession>
<reference evidence="1 2" key="2">
    <citation type="submission" date="2020-08" db="EMBL/GenBank/DDBJ databases">
        <title>Listeria ohnekaius sp. nov. and Listeria portnoyii sp. nov. isolated from non-agricultural and natural environments.</title>
        <authorList>
            <person name="Weller D."/>
            <person name="Belias A.M."/>
            <person name="Liao J."/>
            <person name="Guo S."/>
            <person name="Orsi R.H."/>
            <person name="Wiedmann M."/>
        </authorList>
    </citation>
    <scope>NUCLEOTIDE SEQUENCE [LARGE SCALE GENOMIC DNA]</scope>
    <source>
        <strain evidence="1 2">FSL W9-0585</strain>
    </source>
</reference>
<proteinExistence type="predicted"/>
<sequence length="145" mass="15753">MKKNILIFSIALVAIIALALVLRFAISTPKEDFIVSGENYSGQASSEITVSNGGKVITKIPALKNETTKEITMEPIDLKPGGIVVSYVDKNGKTHNDMQIDITPGETTMNHKLYLNVTEVKDDGTMIIDYSYSSPNGDEISSQSN</sequence>
<dbReference type="Proteomes" id="UP000548787">
    <property type="component" value="Unassembled WGS sequence"/>
</dbReference>
<dbReference type="AlphaFoldDB" id="A0A7W1YEW1"/>
<comment type="caution">
    <text evidence="1">The sequence shown here is derived from an EMBL/GenBank/DDBJ whole genome shotgun (WGS) entry which is preliminary data.</text>
</comment>
<evidence type="ECO:0000313" key="1">
    <source>
        <dbReference type="EMBL" id="MBA3925080.1"/>
    </source>
</evidence>
<dbReference type="EMBL" id="JABJVM010000001">
    <property type="protein sequence ID" value="MBA3925080.1"/>
    <property type="molecule type" value="Genomic_DNA"/>
</dbReference>
<evidence type="ECO:0000313" key="2">
    <source>
        <dbReference type="Proteomes" id="UP000548787"/>
    </source>
</evidence>